<dbReference type="eggNOG" id="ENOG502QV1Q">
    <property type="taxonomic scope" value="Eukaryota"/>
</dbReference>
<name>B4MPE9_DROWI</name>
<organism evidence="3">
    <name type="scientific">Drosophila willistoni</name>
    <name type="common">Fruit fly</name>
    <dbReference type="NCBI Taxonomy" id="7260"/>
    <lineage>
        <taxon>Eukaryota</taxon>
        <taxon>Metazoa</taxon>
        <taxon>Ecdysozoa</taxon>
        <taxon>Arthropoda</taxon>
        <taxon>Hexapoda</taxon>
        <taxon>Insecta</taxon>
        <taxon>Pterygota</taxon>
        <taxon>Neoptera</taxon>
        <taxon>Endopterygota</taxon>
        <taxon>Diptera</taxon>
        <taxon>Brachycera</taxon>
        <taxon>Muscomorpha</taxon>
        <taxon>Ephydroidea</taxon>
        <taxon>Drosophilidae</taxon>
        <taxon>Drosophila</taxon>
        <taxon>Sophophora</taxon>
    </lineage>
</organism>
<sequence>MESELKQLLEQCQKQNFSSEQMSSICEPLIWTMRWNKLKRCFLLGLPLLVIYLIWIYCDCFSWSLSALFRLFLIQVLPYWNWSNYYNGKCLIAKDYQPSESPSGSFRWNNCDLCSNLEGISTVSNVSYSMMESQFLELGLPVIVTDAELKLNLNDLIKRMQTKAIDLVSSEPCDVSSSLMLRQIFHLEAAIQKIRQGSALTKWHLHFRNCQSRAVKTSRLLLPRPYYYPKHLEPYYSSWLLMSHRQYRPQQEIYVKGLIFIQQLSGHFEFRLQPKAPCDGNVCPSLSLRLNEGEGLVYYTELWHLSYGLNKPDNQVTSIASVMEVDWDL</sequence>
<keyword evidence="1" id="KW-0472">Membrane</keyword>
<accession>B4MPE9</accession>
<keyword evidence="3" id="KW-1185">Reference proteome</keyword>
<proteinExistence type="predicted"/>
<keyword evidence="1" id="KW-0812">Transmembrane</keyword>
<dbReference type="EMBL" id="CH963849">
    <property type="protein sequence ID" value="EDW73988.1"/>
    <property type="molecule type" value="Genomic_DNA"/>
</dbReference>
<feature type="transmembrane region" description="Helical" evidence="1">
    <location>
        <begin position="41"/>
        <end position="57"/>
    </location>
</feature>
<evidence type="ECO:0000313" key="2">
    <source>
        <dbReference type="EMBL" id="EDW73988.1"/>
    </source>
</evidence>
<evidence type="ECO:0000313" key="3">
    <source>
        <dbReference type="Proteomes" id="UP000007798"/>
    </source>
</evidence>
<dbReference type="PhylomeDB" id="B4MPE9"/>
<dbReference type="HOGENOM" id="CLU_068137_1_0_1"/>
<dbReference type="InParanoid" id="B4MPE9"/>
<dbReference type="KEGG" id="dwi:6639960"/>
<protein>
    <submittedName>
        <fullName evidence="2">GK21690</fullName>
    </submittedName>
</protein>
<keyword evidence="1" id="KW-1133">Transmembrane helix</keyword>
<dbReference type="OMA" id="ETLWENC"/>
<gene>
    <name evidence="2" type="primary">Dwil\GK21690</name>
    <name evidence="2" type="ORF">Dwil_GK21690</name>
</gene>
<reference evidence="2 3" key="1">
    <citation type="journal article" date="2007" name="Nature">
        <title>Evolution of genes and genomes on the Drosophila phylogeny.</title>
        <authorList>
            <consortium name="Drosophila 12 Genomes Consortium"/>
            <person name="Clark A.G."/>
            <person name="Eisen M.B."/>
            <person name="Smith D.R."/>
            <person name="Bergman C.M."/>
            <person name="Oliver B."/>
            <person name="Markow T.A."/>
            <person name="Kaufman T.C."/>
            <person name="Kellis M."/>
            <person name="Gelbart W."/>
            <person name="Iyer V.N."/>
            <person name="Pollard D.A."/>
            <person name="Sackton T.B."/>
            <person name="Larracuente A.M."/>
            <person name="Singh N.D."/>
            <person name="Abad J.P."/>
            <person name="Abt D.N."/>
            <person name="Adryan B."/>
            <person name="Aguade M."/>
            <person name="Akashi H."/>
            <person name="Anderson W.W."/>
            <person name="Aquadro C.F."/>
            <person name="Ardell D.H."/>
            <person name="Arguello R."/>
            <person name="Artieri C.G."/>
            <person name="Barbash D.A."/>
            <person name="Barker D."/>
            <person name="Barsanti P."/>
            <person name="Batterham P."/>
            <person name="Batzoglou S."/>
            <person name="Begun D."/>
            <person name="Bhutkar A."/>
            <person name="Blanco E."/>
            <person name="Bosak S.A."/>
            <person name="Bradley R.K."/>
            <person name="Brand A.D."/>
            <person name="Brent M.R."/>
            <person name="Brooks A.N."/>
            <person name="Brown R.H."/>
            <person name="Butlin R.K."/>
            <person name="Caggese C."/>
            <person name="Calvi B.R."/>
            <person name="Bernardo de Carvalho A."/>
            <person name="Caspi A."/>
            <person name="Castrezana S."/>
            <person name="Celniker S.E."/>
            <person name="Chang J.L."/>
            <person name="Chapple C."/>
            <person name="Chatterji S."/>
            <person name="Chinwalla A."/>
            <person name="Civetta A."/>
            <person name="Clifton S.W."/>
            <person name="Comeron J.M."/>
            <person name="Costello J.C."/>
            <person name="Coyne J.A."/>
            <person name="Daub J."/>
            <person name="David R.G."/>
            <person name="Delcher A.L."/>
            <person name="Delehaunty K."/>
            <person name="Do C.B."/>
            <person name="Ebling H."/>
            <person name="Edwards K."/>
            <person name="Eickbush T."/>
            <person name="Evans J.D."/>
            <person name="Filipski A."/>
            <person name="Findeiss S."/>
            <person name="Freyhult E."/>
            <person name="Fulton L."/>
            <person name="Fulton R."/>
            <person name="Garcia A.C."/>
            <person name="Gardiner A."/>
            <person name="Garfield D.A."/>
            <person name="Garvin B.E."/>
            <person name="Gibson G."/>
            <person name="Gilbert D."/>
            <person name="Gnerre S."/>
            <person name="Godfrey J."/>
            <person name="Good R."/>
            <person name="Gotea V."/>
            <person name="Gravely B."/>
            <person name="Greenberg A.J."/>
            <person name="Griffiths-Jones S."/>
            <person name="Gross S."/>
            <person name="Guigo R."/>
            <person name="Gustafson E.A."/>
            <person name="Haerty W."/>
            <person name="Hahn M.W."/>
            <person name="Halligan D.L."/>
            <person name="Halpern A.L."/>
            <person name="Halter G.M."/>
            <person name="Han M.V."/>
            <person name="Heger A."/>
            <person name="Hillier L."/>
            <person name="Hinrichs A.S."/>
            <person name="Holmes I."/>
            <person name="Hoskins R.A."/>
            <person name="Hubisz M.J."/>
            <person name="Hultmark D."/>
            <person name="Huntley M.A."/>
            <person name="Jaffe D.B."/>
            <person name="Jagadeeshan S."/>
            <person name="Jeck W.R."/>
            <person name="Johnson J."/>
            <person name="Jones C.D."/>
            <person name="Jordan W.C."/>
            <person name="Karpen G.H."/>
            <person name="Kataoka E."/>
            <person name="Keightley P.D."/>
            <person name="Kheradpour P."/>
            <person name="Kirkness E.F."/>
            <person name="Koerich L.B."/>
            <person name="Kristiansen K."/>
            <person name="Kudrna D."/>
            <person name="Kulathinal R.J."/>
            <person name="Kumar S."/>
            <person name="Kwok R."/>
            <person name="Lander E."/>
            <person name="Langley C.H."/>
            <person name="Lapoint R."/>
            <person name="Lazzaro B.P."/>
            <person name="Lee S.J."/>
            <person name="Levesque L."/>
            <person name="Li R."/>
            <person name="Lin C.F."/>
            <person name="Lin M.F."/>
            <person name="Lindblad-Toh K."/>
            <person name="Llopart A."/>
            <person name="Long M."/>
            <person name="Low L."/>
            <person name="Lozovsky E."/>
            <person name="Lu J."/>
            <person name="Luo M."/>
            <person name="Machado C.A."/>
            <person name="Makalowski W."/>
            <person name="Marzo M."/>
            <person name="Matsuda M."/>
            <person name="Matzkin L."/>
            <person name="McAllister B."/>
            <person name="McBride C.S."/>
            <person name="McKernan B."/>
            <person name="McKernan K."/>
            <person name="Mendez-Lago M."/>
            <person name="Minx P."/>
            <person name="Mollenhauer M.U."/>
            <person name="Montooth K."/>
            <person name="Mount S.M."/>
            <person name="Mu X."/>
            <person name="Myers E."/>
            <person name="Negre B."/>
            <person name="Newfeld S."/>
            <person name="Nielsen R."/>
            <person name="Noor M.A."/>
            <person name="O'Grady P."/>
            <person name="Pachter L."/>
            <person name="Papaceit M."/>
            <person name="Parisi M.J."/>
            <person name="Parisi M."/>
            <person name="Parts L."/>
            <person name="Pedersen J.S."/>
            <person name="Pesole G."/>
            <person name="Phillippy A.M."/>
            <person name="Ponting C.P."/>
            <person name="Pop M."/>
            <person name="Porcelli D."/>
            <person name="Powell J.R."/>
            <person name="Prohaska S."/>
            <person name="Pruitt K."/>
            <person name="Puig M."/>
            <person name="Quesneville H."/>
            <person name="Ram K.R."/>
            <person name="Rand D."/>
            <person name="Rasmussen M.D."/>
            <person name="Reed L.K."/>
            <person name="Reenan R."/>
            <person name="Reily A."/>
            <person name="Remington K.A."/>
            <person name="Rieger T.T."/>
            <person name="Ritchie M.G."/>
            <person name="Robin C."/>
            <person name="Rogers Y.H."/>
            <person name="Rohde C."/>
            <person name="Rozas J."/>
            <person name="Rubenfield M.J."/>
            <person name="Ruiz A."/>
            <person name="Russo S."/>
            <person name="Salzberg S.L."/>
            <person name="Sanchez-Gracia A."/>
            <person name="Saranga D.J."/>
            <person name="Sato H."/>
            <person name="Schaeffer S.W."/>
            <person name="Schatz M.C."/>
            <person name="Schlenke T."/>
            <person name="Schwartz R."/>
            <person name="Segarra C."/>
            <person name="Singh R.S."/>
            <person name="Sirot L."/>
            <person name="Sirota M."/>
            <person name="Sisneros N.B."/>
            <person name="Smith C.D."/>
            <person name="Smith T.F."/>
            <person name="Spieth J."/>
            <person name="Stage D.E."/>
            <person name="Stark A."/>
            <person name="Stephan W."/>
            <person name="Strausberg R.L."/>
            <person name="Strempel S."/>
            <person name="Sturgill D."/>
            <person name="Sutton G."/>
            <person name="Sutton G.G."/>
            <person name="Tao W."/>
            <person name="Teichmann S."/>
            <person name="Tobari Y.N."/>
            <person name="Tomimura Y."/>
            <person name="Tsolas J.M."/>
            <person name="Valente V.L."/>
            <person name="Venter E."/>
            <person name="Venter J.C."/>
            <person name="Vicario S."/>
            <person name="Vieira F.G."/>
            <person name="Vilella A.J."/>
            <person name="Villasante A."/>
            <person name="Walenz B."/>
            <person name="Wang J."/>
            <person name="Wasserman M."/>
            <person name="Watts T."/>
            <person name="Wilson D."/>
            <person name="Wilson R.K."/>
            <person name="Wing R.A."/>
            <person name="Wolfner M.F."/>
            <person name="Wong A."/>
            <person name="Wong G.K."/>
            <person name="Wu C.I."/>
            <person name="Wu G."/>
            <person name="Yamamoto D."/>
            <person name="Yang H.P."/>
            <person name="Yang S.P."/>
            <person name="Yorke J.A."/>
            <person name="Yoshida K."/>
            <person name="Zdobnov E."/>
            <person name="Zhang P."/>
            <person name="Zhang Y."/>
            <person name="Zimin A.V."/>
            <person name="Baldwin J."/>
            <person name="Abdouelleil A."/>
            <person name="Abdulkadir J."/>
            <person name="Abebe A."/>
            <person name="Abera B."/>
            <person name="Abreu J."/>
            <person name="Acer S.C."/>
            <person name="Aftuck L."/>
            <person name="Alexander A."/>
            <person name="An P."/>
            <person name="Anderson E."/>
            <person name="Anderson S."/>
            <person name="Arachi H."/>
            <person name="Azer M."/>
            <person name="Bachantsang P."/>
            <person name="Barry A."/>
            <person name="Bayul T."/>
            <person name="Berlin A."/>
            <person name="Bessette D."/>
            <person name="Bloom T."/>
            <person name="Blye J."/>
            <person name="Boguslavskiy L."/>
            <person name="Bonnet C."/>
            <person name="Boukhgalter B."/>
            <person name="Bourzgui I."/>
            <person name="Brown A."/>
            <person name="Cahill P."/>
            <person name="Channer S."/>
            <person name="Cheshatsang Y."/>
            <person name="Chuda L."/>
            <person name="Citroen M."/>
            <person name="Collymore A."/>
            <person name="Cooke P."/>
            <person name="Costello M."/>
            <person name="D'Aco K."/>
            <person name="Daza R."/>
            <person name="De Haan G."/>
            <person name="DeGray S."/>
            <person name="DeMaso C."/>
            <person name="Dhargay N."/>
            <person name="Dooley K."/>
            <person name="Dooley E."/>
            <person name="Doricent M."/>
            <person name="Dorje P."/>
            <person name="Dorjee K."/>
            <person name="Dupes A."/>
            <person name="Elong R."/>
            <person name="Falk J."/>
            <person name="Farina A."/>
            <person name="Faro S."/>
            <person name="Ferguson D."/>
            <person name="Fisher S."/>
            <person name="Foley C.D."/>
            <person name="Franke A."/>
            <person name="Friedrich D."/>
            <person name="Gadbois L."/>
            <person name="Gearin G."/>
            <person name="Gearin C.R."/>
            <person name="Giannoukos G."/>
            <person name="Goode T."/>
            <person name="Graham J."/>
            <person name="Grandbois E."/>
            <person name="Grewal S."/>
            <person name="Gyaltsen K."/>
            <person name="Hafez N."/>
            <person name="Hagos B."/>
            <person name="Hall J."/>
            <person name="Henson C."/>
            <person name="Hollinger A."/>
            <person name="Honan T."/>
            <person name="Huard M.D."/>
            <person name="Hughes L."/>
            <person name="Hurhula B."/>
            <person name="Husby M.E."/>
            <person name="Kamat A."/>
            <person name="Kanga B."/>
            <person name="Kashin S."/>
            <person name="Khazanovich D."/>
            <person name="Kisner P."/>
            <person name="Lance K."/>
            <person name="Lara M."/>
            <person name="Lee W."/>
            <person name="Lennon N."/>
            <person name="Letendre F."/>
            <person name="LeVine R."/>
            <person name="Lipovsky A."/>
            <person name="Liu X."/>
            <person name="Liu J."/>
            <person name="Liu S."/>
            <person name="Lokyitsang T."/>
            <person name="Lokyitsang Y."/>
            <person name="Lubonja R."/>
            <person name="Lui A."/>
            <person name="MacDonald P."/>
            <person name="Magnisalis V."/>
            <person name="Maru K."/>
            <person name="Matthews C."/>
            <person name="McCusker W."/>
            <person name="McDonough S."/>
            <person name="Mehta T."/>
            <person name="Meldrim J."/>
            <person name="Meneus L."/>
            <person name="Mihai O."/>
            <person name="Mihalev A."/>
            <person name="Mihova T."/>
            <person name="Mittelman R."/>
            <person name="Mlenga V."/>
            <person name="Montmayeur A."/>
            <person name="Mulrain L."/>
            <person name="Navidi A."/>
            <person name="Naylor J."/>
            <person name="Negash T."/>
            <person name="Nguyen T."/>
            <person name="Nguyen N."/>
            <person name="Nicol R."/>
            <person name="Norbu C."/>
            <person name="Norbu N."/>
            <person name="Novod N."/>
            <person name="O'Neill B."/>
            <person name="Osman S."/>
            <person name="Markiewicz E."/>
            <person name="Oyono O.L."/>
            <person name="Patti C."/>
            <person name="Phunkhang P."/>
            <person name="Pierre F."/>
            <person name="Priest M."/>
            <person name="Raghuraman S."/>
            <person name="Rege F."/>
            <person name="Reyes R."/>
            <person name="Rise C."/>
            <person name="Rogov P."/>
            <person name="Ross K."/>
            <person name="Ryan E."/>
            <person name="Settipalli S."/>
            <person name="Shea T."/>
            <person name="Sherpa N."/>
            <person name="Shi L."/>
            <person name="Shih D."/>
            <person name="Sparrow T."/>
            <person name="Spaulding J."/>
            <person name="Stalker J."/>
            <person name="Stange-Thomann N."/>
            <person name="Stavropoulos S."/>
            <person name="Stone C."/>
            <person name="Strader C."/>
            <person name="Tesfaye S."/>
            <person name="Thomson T."/>
            <person name="Thoulutsang Y."/>
            <person name="Thoulutsang D."/>
            <person name="Topham K."/>
            <person name="Topping I."/>
            <person name="Tsamla T."/>
            <person name="Vassiliev H."/>
            <person name="Vo A."/>
            <person name="Wangchuk T."/>
            <person name="Wangdi T."/>
            <person name="Weiand M."/>
            <person name="Wilkinson J."/>
            <person name="Wilson A."/>
            <person name="Yadav S."/>
            <person name="Young G."/>
            <person name="Yu Q."/>
            <person name="Zembek L."/>
            <person name="Zhong D."/>
            <person name="Zimmer A."/>
            <person name="Zwirko Z."/>
            <person name="Jaffe D.B."/>
            <person name="Alvarez P."/>
            <person name="Brockman W."/>
            <person name="Butler J."/>
            <person name="Chin C."/>
            <person name="Gnerre S."/>
            <person name="Grabherr M."/>
            <person name="Kleber M."/>
            <person name="Mauceli E."/>
            <person name="MacCallum I."/>
        </authorList>
    </citation>
    <scope>NUCLEOTIDE SEQUENCE [LARGE SCALE GENOMIC DNA]</scope>
    <source>
        <strain evidence="3">Tucson 14030-0811.24</strain>
    </source>
</reference>
<evidence type="ECO:0000256" key="1">
    <source>
        <dbReference type="SAM" id="Phobius"/>
    </source>
</evidence>
<dbReference type="OrthoDB" id="10059103at2759"/>
<dbReference type="Proteomes" id="UP000007798">
    <property type="component" value="Unassembled WGS sequence"/>
</dbReference>
<dbReference type="STRING" id="7260.B4MPE9"/>
<dbReference type="AlphaFoldDB" id="B4MPE9"/>